<sequence>MKRLTFIGAIVFMGGIFLFGMIHLATANYIPSMSGWSGPPGKFQQVRNEIGANTPYILSIFFVIIGLLLLFHKEVKAIFSFLKEDNEA</sequence>
<dbReference type="OrthoDB" id="2622902at2"/>
<keyword evidence="1" id="KW-0812">Transmembrane</keyword>
<keyword evidence="3" id="KW-1185">Reference proteome</keyword>
<evidence type="ECO:0000313" key="3">
    <source>
        <dbReference type="Proteomes" id="UP000030147"/>
    </source>
</evidence>
<dbReference type="Proteomes" id="UP000030147">
    <property type="component" value="Unassembled WGS sequence"/>
</dbReference>
<dbReference type="EMBL" id="AVBF01000001">
    <property type="protein sequence ID" value="KGP74547.1"/>
    <property type="molecule type" value="Genomic_DNA"/>
</dbReference>
<keyword evidence="1" id="KW-1133">Transmembrane helix</keyword>
<name>A0A0A2TFC8_9BACI</name>
<comment type="caution">
    <text evidence="2">The sequence shown here is derived from an EMBL/GenBank/DDBJ whole genome shotgun (WGS) entry which is preliminary data.</text>
</comment>
<keyword evidence="1" id="KW-0472">Membrane</keyword>
<reference evidence="2" key="1">
    <citation type="submission" date="2013-08" db="EMBL/GenBank/DDBJ databases">
        <title>Genome of Pontibacillus yanchengensis.</title>
        <authorList>
            <person name="Wang Q."/>
            <person name="Wang G."/>
        </authorList>
    </citation>
    <scope>NUCLEOTIDE SEQUENCE</scope>
    <source>
        <strain evidence="2">Y32</strain>
    </source>
</reference>
<dbReference type="RefSeq" id="WP_036815002.1">
    <property type="nucleotide sequence ID" value="NZ_AVBF01000001.1"/>
</dbReference>
<gene>
    <name evidence="2" type="ORF">N782_00190</name>
</gene>
<evidence type="ECO:0000256" key="1">
    <source>
        <dbReference type="SAM" id="Phobius"/>
    </source>
</evidence>
<dbReference type="eggNOG" id="ENOG50336N4">
    <property type="taxonomic scope" value="Bacteria"/>
</dbReference>
<organism evidence="2 3">
    <name type="scientific">Pontibacillus yanchengensis Y32</name>
    <dbReference type="NCBI Taxonomy" id="1385514"/>
    <lineage>
        <taxon>Bacteria</taxon>
        <taxon>Bacillati</taxon>
        <taxon>Bacillota</taxon>
        <taxon>Bacilli</taxon>
        <taxon>Bacillales</taxon>
        <taxon>Bacillaceae</taxon>
        <taxon>Pontibacillus</taxon>
    </lineage>
</organism>
<feature type="transmembrane region" description="Helical" evidence="1">
    <location>
        <begin position="50"/>
        <end position="71"/>
    </location>
</feature>
<protein>
    <submittedName>
        <fullName evidence="2">Uncharacterized protein</fullName>
    </submittedName>
</protein>
<accession>A0A0A2TFC8</accession>
<evidence type="ECO:0000313" key="2">
    <source>
        <dbReference type="EMBL" id="KGP74547.1"/>
    </source>
</evidence>
<reference evidence="2" key="2">
    <citation type="journal article" date="2015" name="Stand. Genomic Sci.">
        <title>High quality draft genome sequence of the moderately halophilic bacterium Pontibacillus yanchengensis Y32(T) and comparison among Pontibacillus genomes.</title>
        <authorList>
            <person name="Huang J."/>
            <person name="Qiao Z.X."/>
            <person name="Tang J.W."/>
            <person name="Wang G."/>
        </authorList>
    </citation>
    <scope>NUCLEOTIDE SEQUENCE [LARGE SCALE GENOMIC DNA]</scope>
    <source>
        <strain evidence="2">Y32</strain>
    </source>
</reference>
<feature type="transmembrane region" description="Helical" evidence="1">
    <location>
        <begin position="7"/>
        <end position="30"/>
    </location>
</feature>
<dbReference type="AlphaFoldDB" id="A0A0A2TFC8"/>
<proteinExistence type="predicted"/>